<feature type="active site" evidence="8">
    <location>
        <position position="259"/>
    </location>
</feature>
<dbReference type="FunFam" id="2.160.20.10:FF:000004">
    <property type="entry name" value="Pectin lyase-like superfamily protein"/>
    <property type="match status" value="1"/>
</dbReference>
<gene>
    <name evidence="11" type="ORF">STAS_00258</name>
</gene>
<keyword evidence="3" id="KW-0134">Cell wall</keyword>
<dbReference type="AlphaFoldDB" id="A0A5A7NW38"/>
<dbReference type="GO" id="GO:0004650">
    <property type="term" value="F:polygalacturonase activity"/>
    <property type="evidence" value="ECO:0007669"/>
    <property type="project" value="InterPro"/>
</dbReference>
<comment type="caution">
    <text evidence="11">The sequence shown here is derived from an EMBL/GenBank/DDBJ whole genome shotgun (WGS) entry which is preliminary data.</text>
</comment>
<dbReference type="OrthoDB" id="187139at2759"/>
<dbReference type="Proteomes" id="UP000325081">
    <property type="component" value="Unassembled WGS sequence"/>
</dbReference>
<feature type="chain" id="PRO_5022853333" evidence="10">
    <location>
        <begin position="34"/>
        <end position="411"/>
    </location>
</feature>
<dbReference type="InterPro" id="IPR011050">
    <property type="entry name" value="Pectin_lyase_fold/virulence"/>
</dbReference>
<keyword evidence="5 9" id="KW-0378">Hydrolase</keyword>
<dbReference type="GO" id="GO:0005975">
    <property type="term" value="P:carbohydrate metabolic process"/>
    <property type="evidence" value="ECO:0007669"/>
    <property type="project" value="InterPro"/>
</dbReference>
<sequence length="411" mass="43322">MTNSVASCRVLVSRASLVLLGVICCLAVHGVECGRLKYVRRPAVEVETVFDVMQHGAKADGETDDATAFIQAWKAACESSGPAKVLIKGEFMVGEVVFTGPCPQPITIEIQGNITASSDPSSYSHGAWIMVQHAENVEVTGGGTINAHGKDFWGFSGGDTSVLPVSFVFQAVSNCKLHDLNFVDSMGFHTKVTDSHDVAVHNLKITAPETSPNTDGLHLSNATNIDITDSVIGTGDDCISIGEGSKNVTVTGITCGPGHGISIGSLGKRPDELDVAWITVKNCTLTGTTNGARIKTFHDSPELSASGIIYQDIVMNQVKNPIIIDQHYSSKNKPTQSSVKISDVHFLNIKGTTTSEIPVNLDCSTKFPCENIELADIDLAPVGSISLKSACASAKTLLKGVQNPPGPSSCV</sequence>
<evidence type="ECO:0000256" key="8">
    <source>
        <dbReference type="PROSITE-ProRule" id="PRU10052"/>
    </source>
</evidence>
<dbReference type="GO" id="GO:0016829">
    <property type="term" value="F:lyase activity"/>
    <property type="evidence" value="ECO:0007669"/>
    <property type="project" value="UniProtKB-KW"/>
</dbReference>
<evidence type="ECO:0000256" key="10">
    <source>
        <dbReference type="SAM" id="SignalP"/>
    </source>
</evidence>
<keyword evidence="4" id="KW-0964">Secreted</keyword>
<evidence type="ECO:0000256" key="6">
    <source>
        <dbReference type="ARBA" id="ARBA00023295"/>
    </source>
</evidence>
<dbReference type="SMART" id="SM00710">
    <property type="entry name" value="PbH1"/>
    <property type="match status" value="4"/>
</dbReference>
<evidence type="ECO:0000256" key="5">
    <source>
        <dbReference type="ARBA" id="ARBA00022801"/>
    </source>
</evidence>
<evidence type="ECO:0000256" key="9">
    <source>
        <dbReference type="RuleBase" id="RU361169"/>
    </source>
</evidence>
<keyword evidence="12" id="KW-1185">Reference proteome</keyword>
<comment type="similarity">
    <text evidence="2 9">Belongs to the glycosyl hydrolase 28 family.</text>
</comment>
<evidence type="ECO:0000256" key="1">
    <source>
        <dbReference type="ARBA" id="ARBA00004191"/>
    </source>
</evidence>
<organism evidence="11 12">
    <name type="scientific">Striga asiatica</name>
    <name type="common">Asiatic witchweed</name>
    <name type="synonym">Buchnera asiatica</name>
    <dbReference type="NCBI Taxonomy" id="4170"/>
    <lineage>
        <taxon>Eukaryota</taxon>
        <taxon>Viridiplantae</taxon>
        <taxon>Streptophyta</taxon>
        <taxon>Embryophyta</taxon>
        <taxon>Tracheophyta</taxon>
        <taxon>Spermatophyta</taxon>
        <taxon>Magnoliopsida</taxon>
        <taxon>eudicotyledons</taxon>
        <taxon>Gunneridae</taxon>
        <taxon>Pentapetalae</taxon>
        <taxon>asterids</taxon>
        <taxon>lamiids</taxon>
        <taxon>Lamiales</taxon>
        <taxon>Orobanchaceae</taxon>
        <taxon>Buchnereae</taxon>
        <taxon>Striga</taxon>
    </lineage>
</organism>
<dbReference type="EMBL" id="BKCP01000001">
    <property type="protein sequence ID" value="GER24715.1"/>
    <property type="molecule type" value="Genomic_DNA"/>
</dbReference>
<evidence type="ECO:0000256" key="7">
    <source>
        <dbReference type="ARBA" id="ARBA00023316"/>
    </source>
</evidence>
<keyword evidence="7" id="KW-0961">Cell wall biogenesis/degradation</keyword>
<comment type="subcellular location">
    <subcellularLocation>
        <location evidence="1">Secreted</location>
        <location evidence="1">Cell wall</location>
    </subcellularLocation>
</comment>
<dbReference type="InterPro" id="IPR000743">
    <property type="entry name" value="Glyco_hydro_28"/>
</dbReference>
<keyword evidence="11" id="KW-0456">Lyase</keyword>
<dbReference type="Pfam" id="PF00295">
    <property type="entry name" value="Glyco_hydro_28"/>
    <property type="match status" value="1"/>
</dbReference>
<dbReference type="PROSITE" id="PS00502">
    <property type="entry name" value="POLYGALACTURONASE"/>
    <property type="match status" value="1"/>
</dbReference>
<dbReference type="InterPro" id="IPR012334">
    <property type="entry name" value="Pectin_lyas_fold"/>
</dbReference>
<name>A0A5A7NW38_STRAF</name>
<evidence type="ECO:0000256" key="2">
    <source>
        <dbReference type="ARBA" id="ARBA00008834"/>
    </source>
</evidence>
<keyword evidence="6 9" id="KW-0326">Glycosidase</keyword>
<dbReference type="GO" id="GO:0071555">
    <property type="term" value="P:cell wall organization"/>
    <property type="evidence" value="ECO:0007669"/>
    <property type="project" value="UniProtKB-KW"/>
</dbReference>
<dbReference type="PANTHER" id="PTHR31375">
    <property type="match status" value="1"/>
</dbReference>
<evidence type="ECO:0000313" key="12">
    <source>
        <dbReference type="Proteomes" id="UP000325081"/>
    </source>
</evidence>
<reference evidence="12" key="1">
    <citation type="journal article" date="2019" name="Curr. Biol.">
        <title>Genome Sequence of Striga asiatica Provides Insight into the Evolution of Plant Parasitism.</title>
        <authorList>
            <person name="Yoshida S."/>
            <person name="Kim S."/>
            <person name="Wafula E.K."/>
            <person name="Tanskanen J."/>
            <person name="Kim Y.M."/>
            <person name="Honaas L."/>
            <person name="Yang Z."/>
            <person name="Spallek T."/>
            <person name="Conn C.E."/>
            <person name="Ichihashi Y."/>
            <person name="Cheong K."/>
            <person name="Cui S."/>
            <person name="Der J.P."/>
            <person name="Gundlach H."/>
            <person name="Jiao Y."/>
            <person name="Hori C."/>
            <person name="Ishida J.K."/>
            <person name="Kasahara H."/>
            <person name="Kiba T."/>
            <person name="Kim M.S."/>
            <person name="Koo N."/>
            <person name="Laohavisit A."/>
            <person name="Lee Y.H."/>
            <person name="Lumba S."/>
            <person name="McCourt P."/>
            <person name="Mortimer J.C."/>
            <person name="Mutuku J.M."/>
            <person name="Nomura T."/>
            <person name="Sasaki-Sekimoto Y."/>
            <person name="Seto Y."/>
            <person name="Wang Y."/>
            <person name="Wakatake T."/>
            <person name="Sakakibara H."/>
            <person name="Demura T."/>
            <person name="Yamaguchi S."/>
            <person name="Yoneyama K."/>
            <person name="Manabe R.I."/>
            <person name="Nelson D.C."/>
            <person name="Schulman A.H."/>
            <person name="Timko M.P."/>
            <person name="dePamphilis C.W."/>
            <person name="Choi D."/>
            <person name="Shirasu K."/>
        </authorList>
    </citation>
    <scope>NUCLEOTIDE SEQUENCE [LARGE SCALE GENOMIC DNA]</scope>
    <source>
        <strain evidence="12">cv. UVA1</strain>
    </source>
</reference>
<accession>A0A5A7NW38</accession>
<protein>
    <submittedName>
        <fullName evidence="11">Pectin lyase-like superfamily protein</fullName>
    </submittedName>
</protein>
<evidence type="ECO:0000256" key="4">
    <source>
        <dbReference type="ARBA" id="ARBA00022525"/>
    </source>
</evidence>
<dbReference type="InterPro" id="IPR006626">
    <property type="entry name" value="PbH1"/>
</dbReference>
<feature type="signal peptide" evidence="10">
    <location>
        <begin position="1"/>
        <end position="33"/>
    </location>
</feature>
<dbReference type="Gene3D" id="2.160.20.10">
    <property type="entry name" value="Single-stranded right-handed beta-helix, Pectin lyase-like"/>
    <property type="match status" value="1"/>
</dbReference>
<dbReference type="SUPFAM" id="SSF51126">
    <property type="entry name" value="Pectin lyase-like"/>
    <property type="match status" value="1"/>
</dbReference>
<keyword evidence="10" id="KW-0732">Signal</keyword>
<evidence type="ECO:0000256" key="3">
    <source>
        <dbReference type="ARBA" id="ARBA00022512"/>
    </source>
</evidence>
<evidence type="ECO:0000313" key="11">
    <source>
        <dbReference type="EMBL" id="GER24715.1"/>
    </source>
</evidence>
<proteinExistence type="inferred from homology"/>